<reference evidence="3 4" key="1">
    <citation type="submission" date="2018-10" db="EMBL/GenBank/DDBJ databases">
        <authorList>
            <person name="Ekblom R."/>
            <person name="Jareborg N."/>
        </authorList>
    </citation>
    <scope>NUCLEOTIDE SEQUENCE [LARGE SCALE GENOMIC DNA]</scope>
    <source>
        <tissue evidence="3">Muscle</tissue>
    </source>
</reference>
<dbReference type="InterPro" id="IPR053117">
    <property type="entry name" value="DMAC_Protein"/>
</dbReference>
<evidence type="ECO:0000256" key="1">
    <source>
        <dbReference type="SAM" id="MobiDB-lite"/>
    </source>
</evidence>
<feature type="region of interest" description="Disordered" evidence="1">
    <location>
        <begin position="95"/>
        <end position="135"/>
    </location>
</feature>
<evidence type="ECO:0000313" key="4">
    <source>
        <dbReference type="Proteomes" id="UP000269945"/>
    </source>
</evidence>
<comment type="caution">
    <text evidence="3">The sequence shown here is derived from an EMBL/GenBank/DDBJ whole genome shotgun (WGS) entry which is preliminary data.</text>
</comment>
<evidence type="ECO:0000259" key="2">
    <source>
        <dbReference type="Pfam" id="PF15055"/>
    </source>
</evidence>
<dbReference type="AlphaFoldDB" id="A0A9X9M899"/>
<evidence type="ECO:0000313" key="3">
    <source>
        <dbReference type="EMBL" id="VCX38963.1"/>
    </source>
</evidence>
<dbReference type="Pfam" id="PF15055">
    <property type="entry name" value="DMAC1_Dmo2"/>
    <property type="match status" value="1"/>
</dbReference>
<feature type="domain" description="Distal membrane-arm assembly complex protein 1-like" evidence="2">
    <location>
        <begin position="46"/>
        <end position="92"/>
    </location>
</feature>
<keyword evidence="4" id="KW-1185">Reference proteome</keyword>
<gene>
    <name evidence="3" type="ORF">BN2614_LOCUS1</name>
</gene>
<dbReference type="EMBL" id="CYRY02044148">
    <property type="protein sequence ID" value="VCX38963.1"/>
    <property type="molecule type" value="Genomic_DNA"/>
</dbReference>
<organism evidence="3 4">
    <name type="scientific">Gulo gulo</name>
    <name type="common">Wolverine</name>
    <name type="synonym">Gluton</name>
    <dbReference type="NCBI Taxonomy" id="48420"/>
    <lineage>
        <taxon>Eukaryota</taxon>
        <taxon>Metazoa</taxon>
        <taxon>Chordata</taxon>
        <taxon>Craniata</taxon>
        <taxon>Vertebrata</taxon>
        <taxon>Euteleostomi</taxon>
        <taxon>Mammalia</taxon>
        <taxon>Eutheria</taxon>
        <taxon>Laurasiatheria</taxon>
        <taxon>Carnivora</taxon>
        <taxon>Caniformia</taxon>
        <taxon>Musteloidea</taxon>
        <taxon>Mustelidae</taxon>
        <taxon>Guloninae</taxon>
        <taxon>Gulo</taxon>
    </lineage>
</organism>
<protein>
    <recommendedName>
        <fullName evidence="2">Distal membrane-arm assembly complex protein 1-like domain-containing protein</fullName>
    </recommendedName>
</protein>
<name>A0A9X9M899_GULGU</name>
<dbReference type="Proteomes" id="UP000269945">
    <property type="component" value="Unassembled WGS sequence"/>
</dbReference>
<dbReference type="InterPro" id="IPR028036">
    <property type="entry name" value="DMAC1-like_dom"/>
</dbReference>
<accession>A0A9X9M899</accession>
<feature type="region of interest" description="Disordered" evidence="1">
    <location>
        <begin position="1"/>
        <end position="37"/>
    </location>
</feature>
<proteinExistence type="predicted"/>
<sequence>MGSLVTQPLEPIKVAAPPEATSSVEPPPLAAPGAPTSPAEAPLFNNCWSCRVLSGAGLIGAGGYVYWVARKPMKLGYPPGPGTITQMVIGISESRGNAGPLGRGRGRSGWQPRRRVADWSRGGGTPTEKRGRGGSWDAVLI</sequence>
<dbReference type="PANTHER" id="PTHR36469">
    <property type="entry name" value="DISTAL MEMBRANE-ARM ASSEMBLY COMPLEX PROTEIN 1"/>
    <property type="match status" value="1"/>
</dbReference>
<dbReference type="PANTHER" id="PTHR36469:SF1">
    <property type="entry name" value="DISTAL MEMBRANE-ARM ASSEMBLY COMPLEX PROTEIN 1"/>
    <property type="match status" value="1"/>
</dbReference>